<keyword evidence="1" id="KW-1133">Transmembrane helix</keyword>
<comment type="caution">
    <text evidence="2">The sequence shown here is derived from an EMBL/GenBank/DDBJ whole genome shotgun (WGS) entry which is preliminary data.</text>
</comment>
<evidence type="ECO:0000256" key="1">
    <source>
        <dbReference type="SAM" id="Phobius"/>
    </source>
</evidence>
<dbReference type="Pfam" id="PF11553">
    <property type="entry name" value="DUF3231"/>
    <property type="match status" value="2"/>
</dbReference>
<dbReference type="OrthoDB" id="1675670at2"/>
<dbReference type="InterPro" id="IPR012347">
    <property type="entry name" value="Ferritin-like"/>
</dbReference>
<proteinExistence type="predicted"/>
<keyword evidence="3" id="KW-1185">Reference proteome</keyword>
<organism evidence="2 3">
    <name type="scientific">Metabacillus litoralis</name>
    <dbReference type="NCBI Taxonomy" id="152268"/>
    <lineage>
        <taxon>Bacteria</taxon>
        <taxon>Bacillati</taxon>
        <taxon>Bacillota</taxon>
        <taxon>Bacilli</taxon>
        <taxon>Bacillales</taxon>
        <taxon>Bacillaceae</taxon>
        <taxon>Metabacillus</taxon>
    </lineage>
</organism>
<sequence length="337" mass="38450">MEDMKHNVRLTGPELSALWTQYLNDSMAICVLTYALESCKDKDIYTIIEYALSLSKSHISKITDTLKEENYPLPTGFTMDDVNLNAPPLFSETFWMQYLYVMTLHGMNGYSLSVGSAVRKDQRKYFTECGKEAMELYDKLVDVMLDKGIFSRPPFINAPHDQEVIDNQSYLTGWFGKRRPLNGIEMGNIYYNMQKTIVKVDLEIAFAQVTQSKELREYFLRGAKICKKHIRIFSSILMESDLPSPRNWTSEVSNSTVSPFSNKLMLFHVASLIAVSVGYYGSALSVSQRRDIIAQYLRLMGEIGIYAEDGINILIKNKWMEQPPGADDRANIAKQNS</sequence>
<dbReference type="Proteomes" id="UP000321363">
    <property type="component" value="Unassembled WGS sequence"/>
</dbReference>
<feature type="transmembrane region" description="Helical" evidence="1">
    <location>
        <begin position="264"/>
        <end position="281"/>
    </location>
</feature>
<dbReference type="Gene3D" id="1.20.1260.10">
    <property type="match status" value="2"/>
</dbReference>
<reference evidence="2 3" key="1">
    <citation type="journal article" date="2005" name="Int. J. Syst. Evol. Microbiol.">
        <title>Bacillus litoralis sp. nov., isolated from a tidal flat of the Yellow Sea in Korea.</title>
        <authorList>
            <person name="Yoon J.H."/>
            <person name="Oh T.K."/>
        </authorList>
    </citation>
    <scope>NUCLEOTIDE SEQUENCE [LARGE SCALE GENOMIC DNA]</scope>
    <source>
        <strain evidence="2 3">SW-211</strain>
    </source>
</reference>
<dbReference type="AlphaFoldDB" id="A0A5C6VMJ0"/>
<dbReference type="EMBL" id="VOQF01000013">
    <property type="protein sequence ID" value="TXC85974.1"/>
    <property type="molecule type" value="Genomic_DNA"/>
</dbReference>
<dbReference type="InterPro" id="IPR021617">
    <property type="entry name" value="DUF3231"/>
</dbReference>
<name>A0A5C6VMJ0_9BACI</name>
<accession>A0A5C6VMJ0</accession>
<gene>
    <name evidence="2" type="ORF">FS935_18135</name>
</gene>
<protein>
    <submittedName>
        <fullName evidence="2">DUF3231 family protein</fullName>
    </submittedName>
</protein>
<evidence type="ECO:0000313" key="2">
    <source>
        <dbReference type="EMBL" id="TXC85974.1"/>
    </source>
</evidence>
<keyword evidence="1" id="KW-0812">Transmembrane</keyword>
<evidence type="ECO:0000313" key="3">
    <source>
        <dbReference type="Proteomes" id="UP000321363"/>
    </source>
</evidence>
<dbReference type="RefSeq" id="WP_146950064.1">
    <property type="nucleotide sequence ID" value="NZ_VOQF01000013.1"/>
</dbReference>
<keyword evidence="1" id="KW-0472">Membrane</keyword>